<dbReference type="InterPro" id="IPR036709">
    <property type="entry name" value="Autotransporte_beta_dom_sf"/>
</dbReference>
<keyword evidence="2" id="KW-1185">Reference proteome</keyword>
<dbReference type="Proteomes" id="UP000249720">
    <property type="component" value="Unassembled WGS sequence"/>
</dbReference>
<organism evidence="1 2">
    <name type="scientific">Hydrotalea sandarakina</name>
    <dbReference type="NCBI Taxonomy" id="1004304"/>
    <lineage>
        <taxon>Bacteria</taxon>
        <taxon>Pseudomonadati</taxon>
        <taxon>Bacteroidota</taxon>
        <taxon>Chitinophagia</taxon>
        <taxon>Chitinophagales</taxon>
        <taxon>Chitinophagaceae</taxon>
        <taxon>Hydrotalea</taxon>
    </lineage>
</organism>
<dbReference type="AlphaFoldDB" id="A0A2W7S5Z0"/>
<dbReference type="OrthoDB" id="945117at2"/>
<accession>A0A2W7S5Z0</accession>
<gene>
    <name evidence="1" type="ORF">LX80_01872</name>
</gene>
<reference evidence="1 2" key="1">
    <citation type="submission" date="2018-06" db="EMBL/GenBank/DDBJ databases">
        <title>Genomic Encyclopedia of Archaeal and Bacterial Type Strains, Phase II (KMG-II): from individual species to whole genera.</title>
        <authorList>
            <person name="Goeker M."/>
        </authorList>
    </citation>
    <scope>NUCLEOTIDE SEQUENCE [LARGE SCALE GENOMIC DNA]</scope>
    <source>
        <strain evidence="1 2">DSM 23241</strain>
    </source>
</reference>
<comment type="caution">
    <text evidence="1">The sequence shown here is derived from an EMBL/GenBank/DDBJ whole genome shotgun (WGS) entry which is preliminary data.</text>
</comment>
<protein>
    <submittedName>
        <fullName evidence="1">Putative outer membrane protein</fullName>
    </submittedName>
</protein>
<evidence type="ECO:0000313" key="1">
    <source>
        <dbReference type="EMBL" id="PZX62389.1"/>
    </source>
</evidence>
<proteinExistence type="predicted"/>
<dbReference type="EMBL" id="QKZV01000005">
    <property type="protein sequence ID" value="PZX62389.1"/>
    <property type="molecule type" value="Genomic_DNA"/>
</dbReference>
<name>A0A2W7S5Z0_9BACT</name>
<sequence length="230" mass="25582">MKQKLLLLFIGVVIAFTSWSQLVAGNQLLGPSLSINSSNNTYNAYGNGKTFGVGLGVDWIKMKTNTVGYGVGLNYTFAKSNTTGLTPADYARYHYNNVSLSFFRRKYFPIHEQWSLFYDAGIAGGYNNTKYDQSGSYATTYMYTKSNVYNISAFAYPGIAYFIKKNFLVDISLTNFLTATFSHQKNDGANIIGNNYQTAPNIGNSFAFNSTVTASNILNAITLNFRWIIQ</sequence>
<dbReference type="RefSeq" id="WP_111295580.1">
    <property type="nucleotide sequence ID" value="NZ_QKZV01000005.1"/>
</dbReference>
<dbReference type="SUPFAM" id="SSF103515">
    <property type="entry name" value="Autotransporter"/>
    <property type="match status" value="1"/>
</dbReference>
<evidence type="ECO:0000313" key="2">
    <source>
        <dbReference type="Proteomes" id="UP000249720"/>
    </source>
</evidence>